<organism evidence="2 3">
    <name type="scientific">Glarea lozoyensis (strain ATCC 20868 / MF5171)</name>
    <dbReference type="NCBI Taxonomy" id="1116229"/>
    <lineage>
        <taxon>Eukaryota</taxon>
        <taxon>Fungi</taxon>
        <taxon>Dikarya</taxon>
        <taxon>Ascomycota</taxon>
        <taxon>Pezizomycotina</taxon>
        <taxon>Leotiomycetes</taxon>
        <taxon>Helotiales</taxon>
        <taxon>Helotiaceae</taxon>
        <taxon>Glarea</taxon>
    </lineage>
</organism>
<dbReference type="Gene3D" id="3.90.550.50">
    <property type="match status" value="1"/>
</dbReference>
<dbReference type="EMBL" id="KE145373">
    <property type="protein sequence ID" value="EPE24143.1"/>
    <property type="molecule type" value="Genomic_DNA"/>
</dbReference>
<keyword evidence="1" id="KW-0812">Transmembrane</keyword>
<accession>S3DBV6</accession>
<protein>
    <recommendedName>
        <fullName evidence="4">Glycosyltransferase family 31 protein</fullName>
    </recommendedName>
</protein>
<dbReference type="OMA" id="DMPGRYV"/>
<evidence type="ECO:0000256" key="1">
    <source>
        <dbReference type="SAM" id="Phobius"/>
    </source>
</evidence>
<reference evidence="2 3" key="1">
    <citation type="journal article" date="2013" name="BMC Genomics">
        <title>Genomics-driven discovery of the pneumocandin biosynthetic gene cluster in the fungus Glarea lozoyensis.</title>
        <authorList>
            <person name="Chen L."/>
            <person name="Yue Q."/>
            <person name="Zhang X."/>
            <person name="Xiang M."/>
            <person name="Wang C."/>
            <person name="Li S."/>
            <person name="Che Y."/>
            <person name="Ortiz-Lopez F.J."/>
            <person name="Bills G.F."/>
            <person name="Liu X."/>
            <person name="An Z."/>
        </authorList>
    </citation>
    <scope>NUCLEOTIDE SEQUENCE [LARGE SCALE GENOMIC DNA]</scope>
    <source>
        <strain evidence="3">ATCC 20868 / MF5171</strain>
    </source>
</reference>
<dbReference type="KEGG" id="glz:GLAREA_07993"/>
<dbReference type="Proteomes" id="UP000016922">
    <property type="component" value="Unassembled WGS sequence"/>
</dbReference>
<evidence type="ECO:0000313" key="3">
    <source>
        <dbReference type="Proteomes" id="UP000016922"/>
    </source>
</evidence>
<dbReference type="InterPro" id="IPR006740">
    <property type="entry name" value="DUF604"/>
</dbReference>
<feature type="transmembrane region" description="Helical" evidence="1">
    <location>
        <begin position="7"/>
        <end position="24"/>
    </location>
</feature>
<proteinExistence type="predicted"/>
<dbReference type="OrthoDB" id="414175at2759"/>
<keyword evidence="1" id="KW-0472">Membrane</keyword>
<dbReference type="PANTHER" id="PTHR10811">
    <property type="entry name" value="FRINGE-RELATED"/>
    <property type="match status" value="1"/>
</dbReference>
<evidence type="ECO:0000313" key="2">
    <source>
        <dbReference type="EMBL" id="EPE24143.1"/>
    </source>
</evidence>
<gene>
    <name evidence="2" type="ORF">GLAREA_07993</name>
</gene>
<dbReference type="GeneID" id="19467044"/>
<name>S3DBV6_GLAL2</name>
<sequence length="500" mass="55896">MLPRTPLYRWLAVVAIITVVFLYHPDFSGSSISAYTSGAGSKFARPELDTGRWVKEVLGNASIGPEISYAARTLQYIPDAKERPLTTEVDHELFPEKFQDVTLDAAAMLPVGRTIGVHVKPLSRPGDVDASSLIFGASTTLERFNDDNLGPLKEFTRWLTDGKGNSNGAGLIVALVNCTDAELDAAHHRLADVGINATVIAANPSLDMPGRYVDLVRMMYTHPTASQRKFFTLIDDDTFFPYMSELIRELFTYDYNKPYYIGTFTERVDWIIQNQVPMAYGGGGVFLTAPVAKAIVEANCIEKRENGKYVLDASQGDRLLYNCIHTKTAVTFTYNARLNQMDQFGDPSGFYESGHQPLSVHHFKSWHSSPVAKIHQVADACGEDCVLQRFRFKDDFVVSNGYSVAQYPKGIDFDLSQTEYTFDPGNNDIASVAYAYRFGEMRASLSKTGRKKQWRMLDAVTERDGRVKQVYVMRASDDRWVAEGEARMGRDAVVVLTWVP</sequence>
<keyword evidence="3" id="KW-1185">Reference proteome</keyword>
<dbReference type="STRING" id="1116229.S3DBV6"/>
<keyword evidence="1" id="KW-1133">Transmembrane helix</keyword>
<evidence type="ECO:0008006" key="4">
    <source>
        <dbReference type="Google" id="ProtNLM"/>
    </source>
</evidence>
<dbReference type="RefSeq" id="XP_008088231.1">
    <property type="nucleotide sequence ID" value="XM_008090040.1"/>
</dbReference>
<dbReference type="Pfam" id="PF04646">
    <property type="entry name" value="DUF604"/>
    <property type="match status" value="1"/>
</dbReference>
<dbReference type="HOGENOM" id="CLU_024640_2_0_1"/>
<dbReference type="eggNOG" id="KOG2246">
    <property type="taxonomic scope" value="Eukaryota"/>
</dbReference>
<dbReference type="AlphaFoldDB" id="S3DBV6"/>